<accession>A0A1F7K294</accession>
<dbReference type="PANTHER" id="PTHR43318:SF2">
    <property type="entry name" value="UDP-N-ACETYLGLUCOSAMINE 4,6-DEHYDRATASE (INVERTING)"/>
    <property type="match status" value="1"/>
</dbReference>
<comment type="caution">
    <text evidence="3">The sequence shown here is derived from an EMBL/GenBank/DDBJ whole genome shotgun (WGS) entry which is preliminary data.</text>
</comment>
<feature type="domain" description="Polysaccharide biosynthesis protein CapD-like" evidence="2">
    <location>
        <begin position="11"/>
        <end position="290"/>
    </location>
</feature>
<dbReference type="SUPFAM" id="SSF51735">
    <property type="entry name" value="NAD(P)-binding Rossmann-fold domains"/>
    <property type="match status" value="1"/>
</dbReference>
<dbReference type="EMBL" id="MGBG01000025">
    <property type="protein sequence ID" value="OGK61955.1"/>
    <property type="molecule type" value="Genomic_DNA"/>
</dbReference>
<protein>
    <recommendedName>
        <fullName evidence="2">Polysaccharide biosynthesis protein CapD-like domain-containing protein</fullName>
    </recommendedName>
</protein>
<gene>
    <name evidence="3" type="ORF">A2209_04975</name>
</gene>
<dbReference type="Pfam" id="PF02719">
    <property type="entry name" value="Polysacc_synt_2"/>
    <property type="match status" value="1"/>
</dbReference>
<dbReference type="InterPro" id="IPR051203">
    <property type="entry name" value="Polysaccharide_Synthase-Rel"/>
</dbReference>
<dbReference type="InterPro" id="IPR003869">
    <property type="entry name" value="Polysac_CapD-like"/>
</dbReference>
<dbReference type="Proteomes" id="UP000178450">
    <property type="component" value="Unassembled WGS sequence"/>
</dbReference>
<comment type="similarity">
    <text evidence="1">Belongs to the polysaccharide synthase family.</text>
</comment>
<dbReference type="InterPro" id="IPR036291">
    <property type="entry name" value="NAD(P)-bd_dom_sf"/>
</dbReference>
<dbReference type="Gene3D" id="3.40.50.720">
    <property type="entry name" value="NAD(P)-binding Rossmann-like Domain"/>
    <property type="match status" value="1"/>
</dbReference>
<organism evidence="3 4">
    <name type="scientific">Candidatus Roizmanbacteria bacterium RIFOXYA1_FULL_41_12</name>
    <dbReference type="NCBI Taxonomy" id="1802082"/>
    <lineage>
        <taxon>Bacteria</taxon>
        <taxon>Candidatus Roizmaniibacteriota</taxon>
    </lineage>
</organism>
<evidence type="ECO:0000313" key="4">
    <source>
        <dbReference type="Proteomes" id="UP000178450"/>
    </source>
</evidence>
<reference evidence="3 4" key="1">
    <citation type="journal article" date="2016" name="Nat. Commun.">
        <title>Thousands of microbial genomes shed light on interconnected biogeochemical processes in an aquifer system.</title>
        <authorList>
            <person name="Anantharaman K."/>
            <person name="Brown C.T."/>
            <person name="Hug L.A."/>
            <person name="Sharon I."/>
            <person name="Castelle C.J."/>
            <person name="Probst A.J."/>
            <person name="Thomas B.C."/>
            <person name="Singh A."/>
            <person name="Wilkins M.J."/>
            <person name="Karaoz U."/>
            <person name="Brodie E.L."/>
            <person name="Williams K.H."/>
            <person name="Hubbard S.S."/>
            <person name="Banfield J.F."/>
        </authorList>
    </citation>
    <scope>NUCLEOTIDE SEQUENCE [LARGE SCALE GENOMIC DNA]</scope>
</reference>
<sequence length="349" mass="40318">MYQNYFQNKQILITGGTGSIGSSILQELLPFKPKSIKIYSRDEYKQYQLKFKYQKIKNVKIDYLLGDIRDYDSLIAASENVDILYHCAAYKHVPQSEKMPEEFIKTNVYGSINVKRAALVNKIKTVVSISSDKAVEPTNVMGLTKALQEKLFNAHYFNSQTIKQRFINVRFGNVIGTKGSLFPILYHQIVNKLPLTITDSDMTRFFMTQKQAIDLIFWATINAKDGDTVIKKMKSAKLSLLIRLFLQASNMDKNYPKQTIGMRVGEKMHESLINQDEIFRIKELGIFYLIKPYSSKEIQQNILKVNPEDQASLLDKFSSRNSQNYFKSEELLLLINQYIQTVKNNNQIL</sequence>
<dbReference type="PANTHER" id="PTHR43318">
    <property type="entry name" value="UDP-N-ACETYLGLUCOSAMINE 4,6-DEHYDRATASE"/>
    <property type="match status" value="1"/>
</dbReference>
<dbReference type="AlphaFoldDB" id="A0A1F7K294"/>
<evidence type="ECO:0000313" key="3">
    <source>
        <dbReference type="EMBL" id="OGK61955.1"/>
    </source>
</evidence>
<proteinExistence type="inferred from homology"/>
<evidence type="ECO:0000259" key="2">
    <source>
        <dbReference type="Pfam" id="PF02719"/>
    </source>
</evidence>
<name>A0A1F7K294_9BACT</name>
<evidence type="ECO:0000256" key="1">
    <source>
        <dbReference type="ARBA" id="ARBA00007430"/>
    </source>
</evidence>